<accession>A0ABZ2Y6D4</accession>
<dbReference type="PANTHER" id="PTHR42935">
    <property type="entry name" value="SLR0930 PROTEIN"/>
    <property type="match status" value="1"/>
</dbReference>
<dbReference type="EMBL" id="CP121687">
    <property type="protein sequence ID" value="WZL70908.1"/>
    <property type="molecule type" value="Genomic_DNA"/>
</dbReference>
<evidence type="ECO:0000313" key="2">
    <source>
        <dbReference type="Proteomes" id="UP001486565"/>
    </source>
</evidence>
<name>A0ABZ2Y6D4_9FIRM</name>
<organism evidence="1 2">
    <name type="scientific">Defluviitalea saccharophila</name>
    <dbReference type="NCBI Taxonomy" id="879970"/>
    <lineage>
        <taxon>Bacteria</taxon>
        <taxon>Bacillati</taxon>
        <taxon>Bacillota</taxon>
        <taxon>Clostridia</taxon>
        <taxon>Lachnospirales</taxon>
        <taxon>Defluviitaleaceae</taxon>
        <taxon>Defluviitalea</taxon>
    </lineage>
</organism>
<dbReference type="PANTHER" id="PTHR42935:SF1">
    <property type="entry name" value="SLR0930 PROTEIN"/>
    <property type="match status" value="1"/>
</dbReference>
<reference evidence="1 2" key="1">
    <citation type="submission" date="2023-03" db="EMBL/GenBank/DDBJ databases">
        <title>Novel Species.</title>
        <authorList>
            <person name="Ma S."/>
        </authorList>
    </citation>
    <scope>NUCLEOTIDE SEQUENCE [LARGE SCALE GENOMIC DNA]</scope>
    <source>
        <strain evidence="1 2">LIND6LT2</strain>
    </source>
</reference>
<dbReference type="Gene3D" id="3.40.50.300">
    <property type="entry name" value="P-loop containing nucleotide triphosphate hydrolases"/>
    <property type="match status" value="1"/>
</dbReference>
<gene>
    <name evidence="1" type="ORF">QBE51_05130</name>
</gene>
<keyword evidence="2" id="KW-1185">Reference proteome</keyword>
<dbReference type="InterPro" id="IPR008533">
    <property type="entry name" value="DUF815"/>
</dbReference>
<protein>
    <submittedName>
        <fullName evidence="1">ATP-binding protein</fullName>
    </submittedName>
</protein>
<proteinExistence type="predicted"/>
<dbReference type="GO" id="GO:0005524">
    <property type="term" value="F:ATP binding"/>
    <property type="evidence" value="ECO:0007669"/>
    <property type="project" value="UniProtKB-KW"/>
</dbReference>
<dbReference type="SUPFAM" id="SSF52540">
    <property type="entry name" value="P-loop containing nucleoside triphosphate hydrolases"/>
    <property type="match status" value="1"/>
</dbReference>
<sequence>MSLLHRLLIYRNLLEDNLVQGVQNLLKALNEFNKQDLSSLQNQYSEITASLLKFGFEKNIRNSLWKNYIDHLILQDENIFSLSCEKDTNNIDSNVKEALKRDLVVLNEFSCLDWDAIASKIGIEPLSFLSTTIEKKTINIDETILKLSDYYYKNGCGIMGKYKAFRWDKGLKGIENPDSVRLADLIGYEEQKKTLIENTEAFLQGKKANNILLFGDRGTGKSSSVKALLNEYAHRGLRLIEVPKHQLIDFNKIISLIKNRNRYFIIFMDDLSFEEFETDYKHMKAAIEGGIEKKPDNVLIYATSNRRHLIKETWSDRQNADGEVHISDSIQEKISLADRFGISITYTSPNQKEYLEIVEGLAKKHGIDIPKEELRRKALQWEMWHNGRSGRTAQQFIDYMLGQK</sequence>
<dbReference type="Pfam" id="PF05673">
    <property type="entry name" value="DUF815"/>
    <property type="match status" value="1"/>
</dbReference>
<dbReference type="Proteomes" id="UP001486565">
    <property type="component" value="Chromosome"/>
</dbReference>
<evidence type="ECO:0000313" key="1">
    <source>
        <dbReference type="EMBL" id="WZL70908.1"/>
    </source>
</evidence>
<keyword evidence="1" id="KW-0067">ATP-binding</keyword>
<dbReference type="CDD" id="cd00009">
    <property type="entry name" value="AAA"/>
    <property type="match status" value="1"/>
</dbReference>
<dbReference type="InterPro" id="IPR027417">
    <property type="entry name" value="P-loop_NTPase"/>
</dbReference>
<keyword evidence="1" id="KW-0547">Nucleotide-binding</keyword>